<evidence type="ECO:0000259" key="2">
    <source>
        <dbReference type="SMART" id="SM00939"/>
    </source>
</evidence>
<reference evidence="3 4" key="1">
    <citation type="journal article" date="2019" name="Int. J. Syst. Evol. Microbiol.">
        <title>The Global Catalogue of Microorganisms (GCM) 10K type strain sequencing project: providing services to taxonomists for standard genome sequencing and annotation.</title>
        <authorList>
            <consortium name="The Broad Institute Genomics Platform"/>
            <consortium name="The Broad Institute Genome Sequencing Center for Infectious Disease"/>
            <person name="Wu L."/>
            <person name="Ma J."/>
        </authorList>
    </citation>
    <scope>NUCLEOTIDE SEQUENCE [LARGE SCALE GENOMIC DNA]</scope>
    <source>
        <strain evidence="3 4">JCM 15309</strain>
    </source>
</reference>
<keyword evidence="4" id="KW-1185">Reference proteome</keyword>
<dbReference type="GO" id="GO:0016787">
    <property type="term" value="F:hydrolase activity"/>
    <property type="evidence" value="ECO:0007669"/>
    <property type="project" value="UniProtKB-KW"/>
</dbReference>
<dbReference type="InterPro" id="IPR008979">
    <property type="entry name" value="Galactose-bd-like_sf"/>
</dbReference>
<gene>
    <name evidence="3" type="ORF">GCM10009798_38770</name>
</gene>
<dbReference type="PANTHER" id="PTHR43056:SF10">
    <property type="entry name" value="COCE_NOND FAMILY, PUTATIVE (AFU_ORTHOLOGUE AFUA_7G00600)-RELATED"/>
    <property type="match status" value="1"/>
</dbReference>
<dbReference type="SMART" id="SM00939">
    <property type="entry name" value="PepX_C"/>
    <property type="match status" value="1"/>
</dbReference>
<dbReference type="EMBL" id="BAAAPB010000005">
    <property type="protein sequence ID" value="GAA1973792.1"/>
    <property type="molecule type" value="Genomic_DNA"/>
</dbReference>
<dbReference type="Gene3D" id="2.60.120.260">
    <property type="entry name" value="Galactose-binding domain-like"/>
    <property type="match status" value="1"/>
</dbReference>
<sequence>MALRRLTHLATIGVLAGLLVLAGPVGLLGVPVPPASAASWTPRPPDYPGTATRHDLAIPMSDGTVLRGDLTLPADTDGAVVPGRWPVVVTITAYNKSAQASPAASGLLGAQPAYLVQRGYAQLTVDARGTGSSEGSWCAFCTREDTDAGEIMTWAATQSWSNGSTAMSGPSYMGIDQIFAAATRPPGLKAIFPQVPAADVYRDVVASGGQVDVGFIPLWLGLVTGAGAIPPAVTATDPRSGVTALAQHLSTLGSFTGPMLLDALGGREQAYDGDFYAQRSPINVVDRVQVPTFLVSGEYDLFQRGTPLLFERLQQHGVPVKMVVGPWNHLQASAGDGLADAGHGSLEELQLRWFDHWVKGLPDPGLDDIAPITYFEQGTDRWRTANRWVDQSDTRATALSLAGSAAPGSPGTLGTAPTGDDRATVLPVPVAGLCSRSSDQWTAGLLSQLQLLNGACLDDNRVNDASATLFETPPMTRALPILGPIDARLFVSSNTGDGMLSVGVSDVAPDGSVKRLTGGWQVISMRSLDTARSRYLDGRVVQPYHPFTSASVAPAQPGQVVPVDVEVFPTGAAIQPGHRLRLSVQAFDVPHLAPTLPQAPGVLTALTVHSSTAFPSSLVLPTRDRP</sequence>
<dbReference type="SUPFAM" id="SSF53474">
    <property type="entry name" value="alpha/beta-Hydrolases"/>
    <property type="match status" value="1"/>
</dbReference>
<dbReference type="Gene3D" id="3.40.50.1820">
    <property type="entry name" value="alpha/beta hydrolase"/>
    <property type="match status" value="1"/>
</dbReference>
<dbReference type="RefSeq" id="WP_344047750.1">
    <property type="nucleotide sequence ID" value="NZ_BAAAPB010000005.1"/>
</dbReference>
<evidence type="ECO:0000313" key="3">
    <source>
        <dbReference type="EMBL" id="GAA1973792.1"/>
    </source>
</evidence>
<dbReference type="SUPFAM" id="SSF49785">
    <property type="entry name" value="Galactose-binding domain-like"/>
    <property type="match status" value="1"/>
</dbReference>
<organism evidence="3 4">
    <name type="scientific">Nocardioides panacihumi</name>
    <dbReference type="NCBI Taxonomy" id="400774"/>
    <lineage>
        <taxon>Bacteria</taxon>
        <taxon>Bacillati</taxon>
        <taxon>Actinomycetota</taxon>
        <taxon>Actinomycetes</taxon>
        <taxon>Propionibacteriales</taxon>
        <taxon>Nocardioidaceae</taxon>
        <taxon>Nocardioides</taxon>
    </lineage>
</organism>
<dbReference type="InterPro" id="IPR029058">
    <property type="entry name" value="AB_hydrolase_fold"/>
</dbReference>
<name>A0ABN2RRT5_9ACTN</name>
<evidence type="ECO:0000313" key="4">
    <source>
        <dbReference type="Proteomes" id="UP001500571"/>
    </source>
</evidence>
<proteinExistence type="predicted"/>
<dbReference type="InterPro" id="IPR050585">
    <property type="entry name" value="Xaa-Pro_dipeptidyl-ppase/CocE"/>
</dbReference>
<feature type="domain" description="Xaa-Pro dipeptidyl-peptidase C-terminal" evidence="2">
    <location>
        <begin position="351"/>
        <end position="619"/>
    </location>
</feature>
<accession>A0ABN2RRT5</accession>
<dbReference type="Gene3D" id="1.10.3020.10">
    <property type="entry name" value="alpha-amino acid ester hydrolase ( Helical cap domain)"/>
    <property type="match status" value="1"/>
</dbReference>
<dbReference type="InterPro" id="IPR013736">
    <property type="entry name" value="Xaa-Pro_dipept_C"/>
</dbReference>
<keyword evidence="1 3" id="KW-0378">Hydrolase</keyword>
<dbReference type="InterPro" id="IPR005674">
    <property type="entry name" value="CocE/Ser_esterase"/>
</dbReference>
<dbReference type="Pfam" id="PF08530">
    <property type="entry name" value="PepX_C"/>
    <property type="match status" value="1"/>
</dbReference>
<dbReference type="Pfam" id="PF02129">
    <property type="entry name" value="Peptidase_S15"/>
    <property type="match status" value="1"/>
</dbReference>
<protein>
    <submittedName>
        <fullName evidence="3">CocE/NonD family hydrolase</fullName>
    </submittedName>
</protein>
<comment type="caution">
    <text evidence="3">The sequence shown here is derived from an EMBL/GenBank/DDBJ whole genome shotgun (WGS) entry which is preliminary data.</text>
</comment>
<dbReference type="PANTHER" id="PTHR43056">
    <property type="entry name" value="PEPTIDASE S9 PROLYL OLIGOPEPTIDASE"/>
    <property type="match status" value="1"/>
</dbReference>
<dbReference type="InterPro" id="IPR000383">
    <property type="entry name" value="Xaa-Pro-like_dom"/>
</dbReference>
<evidence type="ECO:0000256" key="1">
    <source>
        <dbReference type="ARBA" id="ARBA00022801"/>
    </source>
</evidence>
<dbReference type="Proteomes" id="UP001500571">
    <property type="component" value="Unassembled WGS sequence"/>
</dbReference>
<dbReference type="NCBIfam" id="TIGR00976">
    <property type="entry name" value="CocE_NonD"/>
    <property type="match status" value="1"/>
</dbReference>